<comment type="similarity">
    <text evidence="2">Belongs to the cation diffusion facilitator (CDF) transporter (TC 2.A.4) family. SLC30A subfamily.</text>
</comment>
<dbReference type="Pfam" id="PF16916">
    <property type="entry name" value="ZT_dimer"/>
    <property type="match status" value="1"/>
</dbReference>
<dbReference type="InterPro" id="IPR050681">
    <property type="entry name" value="CDF/SLC30A"/>
</dbReference>
<evidence type="ECO:0000256" key="3">
    <source>
        <dbReference type="ARBA" id="ARBA00022448"/>
    </source>
</evidence>
<dbReference type="Proteomes" id="UP000076244">
    <property type="component" value="Chromosome"/>
</dbReference>
<evidence type="ECO:0000256" key="5">
    <source>
        <dbReference type="ARBA" id="ARBA00022989"/>
    </source>
</evidence>
<evidence type="ECO:0000256" key="2">
    <source>
        <dbReference type="ARBA" id="ARBA00008873"/>
    </source>
</evidence>
<feature type="transmembrane region" description="Helical" evidence="8">
    <location>
        <begin position="154"/>
        <end position="172"/>
    </location>
</feature>
<comment type="subcellular location">
    <subcellularLocation>
        <location evidence="1">Membrane</location>
        <topology evidence="1">Multi-pass membrane protein</topology>
    </subcellularLocation>
</comment>
<proteinExistence type="inferred from homology"/>
<dbReference type="AlphaFoldDB" id="A0A0R2HUF3"/>
<gene>
    <name evidence="11" type="ORF">ADU70_2198</name>
    <name evidence="12" type="ORF">ADU72_0451</name>
</gene>
<evidence type="ECO:0000256" key="4">
    <source>
        <dbReference type="ARBA" id="ARBA00022692"/>
    </source>
</evidence>
<protein>
    <submittedName>
        <fullName evidence="11">Cobalt-zinc-cadmium resistance protein CzcD</fullName>
    </submittedName>
</protein>
<evidence type="ECO:0000256" key="1">
    <source>
        <dbReference type="ARBA" id="ARBA00004141"/>
    </source>
</evidence>
<dbReference type="Proteomes" id="UP000076405">
    <property type="component" value="Chromosome"/>
</dbReference>
<evidence type="ECO:0000259" key="10">
    <source>
        <dbReference type="Pfam" id="PF16916"/>
    </source>
</evidence>
<sequence>MHDNSNMSGIRFLLVTILNALITVVELIGGMLSGSLALLSDAFHNLGDSASVVLAYVASRIGLKNSNDSKTFGYRRAEIISAFINSIFLILVSVVLMGESVRRLFHPEAVNGGIMLIVAIIGTIANFGSALLLSKGAKDNLNIKATYLHILSDALSSFGIIIGAIIIQIWKIDLVDPIVTILVSLYILWETWPVLKESINILMQAAPNLDFEAMKRDMLKEPGVVNVHHIHAWQIDENRIMFSAHINLNDQLLSDVEPVYRDLENLLQKKYHVDHVTLQAEVFRGKSNELFTRDRHDI</sequence>
<dbReference type="Pfam" id="PF01545">
    <property type="entry name" value="Cation_efflux"/>
    <property type="match status" value="1"/>
</dbReference>
<dbReference type="SUPFAM" id="SSF160240">
    <property type="entry name" value="Cation efflux protein cytoplasmic domain-like"/>
    <property type="match status" value="1"/>
</dbReference>
<evidence type="ECO:0000259" key="9">
    <source>
        <dbReference type="Pfam" id="PF01545"/>
    </source>
</evidence>
<dbReference type="OrthoDB" id="9809646at2"/>
<dbReference type="GO" id="GO:0005886">
    <property type="term" value="C:plasma membrane"/>
    <property type="evidence" value="ECO:0007669"/>
    <property type="project" value="TreeGrafter"/>
</dbReference>
<feature type="transmembrane region" description="Helical" evidence="8">
    <location>
        <begin position="12"/>
        <end position="36"/>
    </location>
</feature>
<dbReference type="EMBL" id="CP012288">
    <property type="protein sequence ID" value="AMV66400.1"/>
    <property type="molecule type" value="Genomic_DNA"/>
</dbReference>
<feature type="domain" description="Cation efflux protein cytoplasmic" evidence="10">
    <location>
        <begin position="207"/>
        <end position="281"/>
    </location>
</feature>
<keyword evidence="4 8" id="KW-0812">Transmembrane</keyword>
<evidence type="ECO:0000256" key="8">
    <source>
        <dbReference type="SAM" id="Phobius"/>
    </source>
</evidence>
<dbReference type="Gene3D" id="1.20.1510.10">
    <property type="entry name" value="Cation efflux protein transmembrane domain"/>
    <property type="match status" value="1"/>
</dbReference>
<evidence type="ECO:0000256" key="6">
    <source>
        <dbReference type="ARBA" id="ARBA00023065"/>
    </source>
</evidence>
<dbReference type="InterPro" id="IPR027469">
    <property type="entry name" value="Cation_efflux_TMD_sf"/>
</dbReference>
<dbReference type="NCBIfam" id="TIGR01297">
    <property type="entry name" value="CDF"/>
    <property type="match status" value="1"/>
</dbReference>
<dbReference type="InterPro" id="IPR058533">
    <property type="entry name" value="Cation_efflux_TM"/>
</dbReference>
<keyword evidence="5 8" id="KW-1133">Transmembrane helix</keyword>
<dbReference type="InterPro" id="IPR036837">
    <property type="entry name" value="Cation_efflux_CTD_sf"/>
</dbReference>
<name>A0A0R2HUF3_9LACO</name>
<feature type="domain" description="Cation efflux protein transmembrane" evidence="9">
    <location>
        <begin position="14"/>
        <end position="203"/>
    </location>
</feature>
<evidence type="ECO:0000313" key="12">
    <source>
        <dbReference type="EMBL" id="AMV66400.1"/>
    </source>
</evidence>
<accession>A0A0R2HUF3</accession>
<dbReference type="SUPFAM" id="SSF161111">
    <property type="entry name" value="Cation efflux protein transmembrane domain-like"/>
    <property type="match status" value="1"/>
</dbReference>
<evidence type="ECO:0000256" key="7">
    <source>
        <dbReference type="ARBA" id="ARBA00023136"/>
    </source>
</evidence>
<evidence type="ECO:0000313" key="13">
    <source>
        <dbReference type="Proteomes" id="UP000076244"/>
    </source>
</evidence>
<keyword evidence="13" id="KW-1185">Reference proteome</keyword>
<organism evidence="11 14">
    <name type="scientific">Pediococcus damnosus</name>
    <dbReference type="NCBI Taxonomy" id="51663"/>
    <lineage>
        <taxon>Bacteria</taxon>
        <taxon>Bacillati</taxon>
        <taxon>Bacillota</taxon>
        <taxon>Bacilli</taxon>
        <taxon>Lactobacillales</taxon>
        <taxon>Lactobacillaceae</taxon>
        <taxon>Pediococcus</taxon>
    </lineage>
</organism>
<reference evidence="13 14" key="1">
    <citation type="journal article" date="2016" name="PLoS ONE">
        <title>The Identification of Novel Diagnostic Marker Genes for the Detection of Beer Spoiling Pediococcus damnosus Strains Using the BlAst Diagnostic Gene findEr.</title>
        <authorList>
            <person name="Behr J."/>
            <person name="Geissler A.J."/>
            <person name="Schmid J."/>
            <person name="Zehe A."/>
            <person name="Vogel R.F."/>
        </authorList>
    </citation>
    <scope>NUCLEOTIDE SEQUENCE [LARGE SCALE GENOMIC DNA]</scope>
    <source>
        <strain evidence="11 14">TMW 2.1533</strain>
        <strain evidence="12 13">TMW 2.1535</strain>
    </source>
</reference>
<feature type="transmembrane region" description="Helical" evidence="8">
    <location>
        <begin position="79"/>
        <end position="98"/>
    </location>
</feature>
<dbReference type="PANTHER" id="PTHR11562:SF17">
    <property type="entry name" value="RE54080P-RELATED"/>
    <property type="match status" value="1"/>
</dbReference>
<dbReference type="InterPro" id="IPR002524">
    <property type="entry name" value="Cation_efflux"/>
</dbReference>
<dbReference type="InterPro" id="IPR027470">
    <property type="entry name" value="Cation_efflux_CTD"/>
</dbReference>
<dbReference type="KEGG" id="pdm:ADU72_0451"/>
<dbReference type="PANTHER" id="PTHR11562">
    <property type="entry name" value="CATION EFFLUX PROTEIN/ ZINC TRANSPORTER"/>
    <property type="match status" value="1"/>
</dbReference>
<evidence type="ECO:0000313" key="11">
    <source>
        <dbReference type="EMBL" id="AMV63660.1"/>
    </source>
</evidence>
<feature type="transmembrane region" description="Helical" evidence="8">
    <location>
        <begin position="110"/>
        <end position="133"/>
    </location>
</feature>
<keyword evidence="6" id="KW-0406">Ion transport</keyword>
<dbReference type="GO" id="GO:0005385">
    <property type="term" value="F:zinc ion transmembrane transporter activity"/>
    <property type="evidence" value="ECO:0007669"/>
    <property type="project" value="TreeGrafter"/>
</dbReference>
<keyword evidence="3" id="KW-0813">Transport</keyword>
<dbReference type="EMBL" id="CP012275">
    <property type="protein sequence ID" value="AMV63660.1"/>
    <property type="molecule type" value="Genomic_DNA"/>
</dbReference>
<dbReference type="RefSeq" id="WP_046871274.1">
    <property type="nucleotide sequence ID" value="NZ_BAAAXI010000189.1"/>
</dbReference>
<keyword evidence="7 8" id="KW-0472">Membrane</keyword>
<evidence type="ECO:0000313" key="14">
    <source>
        <dbReference type="Proteomes" id="UP000076405"/>
    </source>
</evidence>